<dbReference type="InterPro" id="IPR029451">
    <property type="entry name" value="RICTOR_M"/>
</dbReference>
<name>A0ABX6F443_KLUMA</name>
<feature type="domain" description="Rapamycin-insensitive companion of mTOR N-terminal" evidence="5">
    <location>
        <begin position="267"/>
        <end position="579"/>
    </location>
</feature>
<dbReference type="Pfam" id="PF14664">
    <property type="entry name" value="RICTOR_N"/>
    <property type="match status" value="1"/>
</dbReference>
<dbReference type="Gene3D" id="1.25.10.10">
    <property type="entry name" value="Leucine-rich Repeat Variant"/>
    <property type="match status" value="1"/>
</dbReference>
<dbReference type="InterPro" id="IPR029453">
    <property type="entry name" value="Rictor_IV"/>
</dbReference>
<evidence type="ECO:0000313" key="7">
    <source>
        <dbReference type="EMBL" id="QGN17924.1"/>
    </source>
</evidence>
<dbReference type="Pfam" id="PF14666">
    <property type="entry name" value="RICTOR_M"/>
    <property type="match status" value="1"/>
</dbReference>
<dbReference type="InterPro" id="IPR011989">
    <property type="entry name" value="ARM-like"/>
</dbReference>
<dbReference type="Pfam" id="PF14663">
    <property type="entry name" value="RasGEF_N_2"/>
    <property type="match status" value="1"/>
</dbReference>
<evidence type="ECO:0000256" key="3">
    <source>
        <dbReference type="SAM" id="MobiDB-lite"/>
    </source>
</evidence>
<comment type="similarity">
    <text evidence="1">Belongs to the RICTOR family.</text>
</comment>
<evidence type="ECO:0000259" key="5">
    <source>
        <dbReference type="SMART" id="SM01308"/>
    </source>
</evidence>
<dbReference type="Proteomes" id="UP000422736">
    <property type="component" value="Chromosome 8"/>
</dbReference>
<feature type="region of interest" description="Disordered" evidence="3">
    <location>
        <begin position="1"/>
        <end position="38"/>
    </location>
</feature>
<feature type="compositionally biased region" description="Low complexity" evidence="3">
    <location>
        <begin position="15"/>
        <end position="37"/>
    </location>
</feature>
<reference evidence="7 8" key="1">
    <citation type="submission" date="2016-03" db="EMBL/GenBank/DDBJ databases">
        <title>How can Kluyveromyces marxianus grow so fast - potential evolutionary course in Saccharomyces Complex revealed by comparative genomics.</title>
        <authorList>
            <person name="Mo W."/>
            <person name="Lu W."/>
            <person name="Yang X."/>
            <person name="Qi J."/>
            <person name="Lv H."/>
        </authorList>
    </citation>
    <scope>NUCLEOTIDE SEQUENCE [LARGE SCALE GENOMIC DNA]</scope>
    <source>
        <strain evidence="7 8">FIM1</strain>
    </source>
</reference>
<feature type="coiled-coil region" evidence="2">
    <location>
        <begin position="126"/>
        <end position="153"/>
    </location>
</feature>
<dbReference type="InterPro" id="IPR016024">
    <property type="entry name" value="ARM-type_fold"/>
</dbReference>
<keyword evidence="8" id="KW-1185">Reference proteome</keyword>
<evidence type="ECO:0000256" key="2">
    <source>
        <dbReference type="SAM" id="Coils"/>
    </source>
</evidence>
<evidence type="ECO:0000256" key="1">
    <source>
        <dbReference type="ARBA" id="ARBA00008878"/>
    </source>
</evidence>
<dbReference type="InterPro" id="IPR028267">
    <property type="entry name" value="Pianissimo_N"/>
</dbReference>
<dbReference type="SUPFAM" id="SSF48371">
    <property type="entry name" value="ARM repeat"/>
    <property type="match status" value="1"/>
</dbReference>
<protein>
    <submittedName>
        <fullName evidence="7">Target of rapamycin complex 2 subunit TSC11</fullName>
    </submittedName>
</protein>
<dbReference type="Pfam" id="PF14668">
    <property type="entry name" value="RICTOR_V"/>
    <property type="match status" value="1"/>
</dbReference>
<feature type="domain" description="Rapamycin-insensitive companion of mTOR" evidence="6">
    <location>
        <begin position="1060"/>
        <end position="1132"/>
    </location>
</feature>
<dbReference type="EMBL" id="CP015060">
    <property type="protein sequence ID" value="QGN17924.1"/>
    <property type="molecule type" value="Genomic_DNA"/>
</dbReference>
<dbReference type="SMART" id="SM01310">
    <property type="entry name" value="RICTOR_V"/>
    <property type="match status" value="1"/>
</dbReference>
<organism evidence="7 8">
    <name type="scientific">Kluyveromyces marxianus</name>
    <name type="common">Yeast</name>
    <name type="synonym">Candida kefyr</name>
    <dbReference type="NCBI Taxonomy" id="4911"/>
    <lineage>
        <taxon>Eukaryota</taxon>
        <taxon>Fungi</taxon>
        <taxon>Dikarya</taxon>
        <taxon>Ascomycota</taxon>
        <taxon>Saccharomycotina</taxon>
        <taxon>Saccharomycetes</taxon>
        <taxon>Saccharomycetales</taxon>
        <taxon>Saccharomycetaceae</taxon>
        <taxon>Kluyveromyces</taxon>
    </lineage>
</organism>
<evidence type="ECO:0000259" key="4">
    <source>
        <dbReference type="SMART" id="SM01307"/>
    </source>
</evidence>
<accession>A0ABX6F443</accession>
<sequence>MERQGSNADLYRLRSNTNNTVNGPNGTNGANGPSTGTKRQNLVLSTSFVSTRRFDDGTVTPTSPLLMKHRNSTINSLRLEVNQVEQEIERLRKKKLEQERVVQTSNSNDIYVDEYSTEHLENRSLRLRVNNELKETDQRIKRLQDQLSLLKIKLKRSEGGSGEIINSTLNTNHNQSLMVPNGSTINNTMDISDSGSDFEVSDEATYRLTPTRSIPALPFHSDDGDRSSDHLSANVMYESSTKETATWLISDHLQSLQDINASEDFILQKADGLVYLLAKNPEIKEDLVISAFASTIQNLLLHADQKIRSAGYRIVRYLILNETTIDYMLKLHIDVFITMSLGKDNAHQEEREQALKLIRRFIDFKGYGINKAITQAIVSCIEQPEDSLRLIAFETLIELTFINPTLVNDCKAFPIIQSFILDPNTKNEELAINSMIEMLSYPEIRPYFVKNFHTGYILSGFSDYQTKLTGSLEKVQRSVRVVIRILQDFNGILLFALNDCQLLNQLIAFAQSPLLFKHIINIFLTSLRIKKNTPERTDCSQVYQYVYLLVVMMNKADFANKMMFYAVECLPKLDPSVRDNTRLVLAKVCDASMQLSTGASNFQAVKFPEQLSQYKLFHETFVFNSAIYSTRSKLATTATQKIMLKSAGEMQLNSSKKDIDDIGFKKMVFDSKVLQTKNYSYWNWQVIGELCRSPLLDRKRLEELSRSTKFIRRMLVFYRPFRFRFTSVASSDPMANTYVEVGCLFFRALLSNNTGLRILADDTKIIPQVASVLYNNMQGHAVNDMLFTERALKEKLCGGYFKIIFGVFTENNNGMSLLEKWNVFTVINLMFSKRSLCTKYLMLTLPELNLGYSRCKMFLNKALLDDREMIRSIGTVTLGKKLQNLDNDDLMLEEYLIKLTCRQLYDLAPNVVAAADKILYDYCTYHVNSSNVLQPSIKNCLDQLIFIGSPTLLKLMENSEGFQQLNGLNYINRERIRWKESKNREFVPKVEQFLEQEIRKPDTVSKRSFPLHFYQFLCKLEEGANLLSKSDDIRQFIMVIKRHLNDIRAHKNVTYGEKEMIELKSCMWACGFIGSTDYGINLLDKYSFVSDIVELASESQYTCIKSTSFYVLGLVSYTMDGREMIEEIGWESIMDTRQQPIGVCVPKDARKLLHWSDLGPVQMPPKEIEMEWPVLKRNKSSQGQSQGEEDLSSNVVVCDQEIPLENLLEWERSEASVNPNQEEEDKQELDRVIREISQSNVQNLPHVFEDDKINDRILRVVSDMGNNILLNGAIKEITSLETKYGPARFQSPEMFEQIFKLMSEYRFKPSVRKFLLELFINNRSVENLIRAERRRRR</sequence>
<evidence type="ECO:0000313" key="8">
    <source>
        <dbReference type="Proteomes" id="UP000422736"/>
    </source>
</evidence>
<feature type="coiled-coil region" evidence="2">
    <location>
        <begin position="67"/>
        <end position="101"/>
    </location>
</feature>
<reference evidence="7 8" key="2">
    <citation type="submission" date="2019-11" db="EMBL/GenBank/DDBJ databases">
        <authorList>
            <person name="Lu H."/>
        </authorList>
    </citation>
    <scope>NUCLEOTIDE SEQUENCE [LARGE SCALE GENOMIC DNA]</scope>
    <source>
        <strain evidence="7 8">FIM1</strain>
    </source>
</reference>
<dbReference type="InterPro" id="IPR028268">
    <property type="entry name" value="Pianissimo_fam"/>
</dbReference>
<proteinExistence type="inferred from homology"/>
<dbReference type="InterPro" id="IPR029452">
    <property type="entry name" value="RICTOR_V"/>
</dbReference>
<dbReference type="SMART" id="SM01307">
    <property type="entry name" value="RICTOR_M"/>
    <property type="match status" value="1"/>
</dbReference>
<keyword evidence="2" id="KW-0175">Coiled coil</keyword>
<dbReference type="SMART" id="SM01308">
    <property type="entry name" value="RICTOR_N"/>
    <property type="match status" value="1"/>
</dbReference>
<feature type="domain" description="Rapamycin-insensitive companion of mTOR middle" evidence="4">
    <location>
        <begin position="659"/>
        <end position="884"/>
    </location>
</feature>
<dbReference type="PANTHER" id="PTHR13298">
    <property type="entry name" value="CYTOSOLIC REGULATOR PIANISSIMO"/>
    <property type="match status" value="1"/>
</dbReference>
<dbReference type="PANTHER" id="PTHR13298:SF11">
    <property type="entry name" value="RAPAMYCIN-INSENSITIVE COMPANION OF MTOR"/>
    <property type="match status" value="1"/>
</dbReference>
<dbReference type="SMART" id="SM01303">
    <property type="entry name" value="RasGEF_N_2"/>
    <property type="match status" value="1"/>
</dbReference>
<gene>
    <name evidence="7" type="primary">TSC11</name>
    <name evidence="7" type="ORF">FIM1_5133</name>
</gene>
<evidence type="ECO:0000259" key="6">
    <source>
        <dbReference type="SMART" id="SM01310"/>
    </source>
</evidence>